<sequence>MVQSYMAHDDSWANMKAASPCYLMFLNEFAPFAQLKMTSTLGIEWKFYFVWPTVIAAVGVAAFSRIALVLLSITALGFSRWTGFHIDLRNPFHYIVMLIGAAVAVVFSLS</sequence>
<proteinExistence type="predicted"/>
<evidence type="ECO:0000256" key="1">
    <source>
        <dbReference type="SAM" id="Phobius"/>
    </source>
</evidence>
<keyword evidence="1" id="KW-1133">Transmembrane helix</keyword>
<evidence type="ECO:0000313" key="2">
    <source>
        <dbReference type="EMBL" id="SAL13864.1"/>
    </source>
</evidence>
<organism evidence="2 3">
    <name type="scientific">Caballeronia udeis</name>
    <dbReference type="NCBI Taxonomy" id="1232866"/>
    <lineage>
        <taxon>Bacteria</taxon>
        <taxon>Pseudomonadati</taxon>
        <taxon>Pseudomonadota</taxon>
        <taxon>Betaproteobacteria</taxon>
        <taxon>Burkholderiales</taxon>
        <taxon>Burkholderiaceae</taxon>
        <taxon>Caballeronia</taxon>
    </lineage>
</organism>
<dbReference type="Proteomes" id="UP000054683">
    <property type="component" value="Unassembled WGS sequence"/>
</dbReference>
<feature type="transmembrane region" description="Helical" evidence="1">
    <location>
        <begin position="49"/>
        <end position="79"/>
    </location>
</feature>
<reference evidence="2 3" key="1">
    <citation type="submission" date="2016-01" db="EMBL/GenBank/DDBJ databases">
        <authorList>
            <person name="Oliw E.H."/>
        </authorList>
    </citation>
    <scope>NUCLEOTIDE SEQUENCE [LARGE SCALE GENOMIC DNA]</scope>
    <source>
        <strain evidence="2">LMG 27134</strain>
    </source>
</reference>
<name>A0A158F205_9BURK</name>
<accession>A0A158F205</accession>
<dbReference type="EMBL" id="FCOK02000002">
    <property type="protein sequence ID" value="SAL13864.1"/>
    <property type="molecule type" value="Genomic_DNA"/>
</dbReference>
<gene>
    <name evidence="2" type="ORF">AWB69_00547</name>
</gene>
<protein>
    <submittedName>
        <fullName evidence="2">Uncharacterized protein</fullName>
    </submittedName>
</protein>
<dbReference type="AlphaFoldDB" id="A0A158F205"/>
<feature type="transmembrane region" description="Helical" evidence="1">
    <location>
        <begin position="91"/>
        <end position="109"/>
    </location>
</feature>
<keyword evidence="1" id="KW-0812">Transmembrane</keyword>
<evidence type="ECO:0000313" key="3">
    <source>
        <dbReference type="Proteomes" id="UP000054683"/>
    </source>
</evidence>
<keyword evidence="1" id="KW-0472">Membrane</keyword>